<sequence>MEEIESKMTKELKFELLKTLPSPPKKNKAEELLDSESLLSVIEEEEKEIPKSEWFSRVLQKHPSVLETRERVTPLTNQISFGKLISRSKTEVQQHISNQVLLNLIMQHLETLNLGDTIKTIEKESGISYKEHYSKKSRLLTILRVGIKDIDSVWDLNLKYQGPQIDNDQEDPEVEIFDNSGLGEFDDEDDEENRIPDIDIWDEPPDSVNNICYIEENNKKVIKAATLNKLIENLTNEKKSDTDFMKIFLMTCQSFTTPRKLLRKLLQRYNVPKGNLSFEQYQEKKQKIQIKVCNVLISWIKDYFSDFNESLINEINNFIENAEKINIHTMSIKKLKITLAKAISGQSTRFLNISYETAPLPIVPKNIFSPSLDFDLVDEEEIARQMTIIDFEIYCKIKPAELLNLAWSKPKLKHRSKNVIGLIHRFNDVSNWVASSIIRVDRIKKRAKQMIRFVKIAEYLRNLNNYNSLMSVLAGLTISAVHRLKFTKEEIPKRYTDIIESLSDLMSTNDSYKAPRDALKTSNPPCIPYLGIFLTDLTFIEEGNQDFTDGLINFYKRSLIAKVIKDVQIFQQKRYNFMPVMQISKFLSNFDNFDSDVLYEKSLLLEPRNCSRSDIN</sequence>
<dbReference type="InterPro" id="IPR036964">
    <property type="entry name" value="RASGEF_cat_dom_sf"/>
</dbReference>
<dbReference type="GO" id="GO:0005886">
    <property type="term" value="C:plasma membrane"/>
    <property type="evidence" value="ECO:0007669"/>
    <property type="project" value="TreeGrafter"/>
</dbReference>
<dbReference type="Proteomes" id="UP001146793">
    <property type="component" value="Unassembled WGS sequence"/>
</dbReference>
<evidence type="ECO:0000313" key="6">
    <source>
        <dbReference type="Proteomes" id="UP001146793"/>
    </source>
</evidence>
<protein>
    <submittedName>
        <fullName evidence="5">Ras guanine nucleotide exchange factor i-related</fullName>
    </submittedName>
</protein>
<evidence type="ECO:0000256" key="2">
    <source>
        <dbReference type="PROSITE-ProRule" id="PRU00168"/>
    </source>
</evidence>
<dbReference type="Gene3D" id="1.20.870.10">
    <property type="entry name" value="Son of sevenless (SoS) protein Chain: S domain 1"/>
    <property type="match status" value="1"/>
</dbReference>
<dbReference type="Pfam" id="PF00618">
    <property type="entry name" value="RasGEF_N"/>
    <property type="match status" value="1"/>
</dbReference>
<gene>
    <name evidence="5" type="ORF">M0812_18781</name>
</gene>
<evidence type="ECO:0000259" key="4">
    <source>
        <dbReference type="PROSITE" id="PS50212"/>
    </source>
</evidence>
<dbReference type="CDD" id="cd06224">
    <property type="entry name" value="REM"/>
    <property type="match status" value="1"/>
</dbReference>
<comment type="caution">
    <text evidence="5">The sequence shown here is derived from an EMBL/GenBank/DDBJ whole genome shotgun (WGS) entry which is preliminary data.</text>
</comment>
<dbReference type="SMART" id="SM00147">
    <property type="entry name" value="RasGEF"/>
    <property type="match status" value="1"/>
</dbReference>
<dbReference type="Pfam" id="PF00617">
    <property type="entry name" value="RasGEF"/>
    <property type="match status" value="1"/>
</dbReference>
<dbReference type="SMART" id="SM00229">
    <property type="entry name" value="RasGEFN"/>
    <property type="match status" value="1"/>
</dbReference>
<dbReference type="GO" id="GO:0005085">
    <property type="term" value="F:guanyl-nucleotide exchange factor activity"/>
    <property type="evidence" value="ECO:0007669"/>
    <property type="project" value="UniProtKB-KW"/>
</dbReference>
<feature type="domain" description="Ras-GEF" evidence="3">
    <location>
        <begin position="378"/>
        <end position="608"/>
    </location>
</feature>
<dbReference type="PANTHER" id="PTHR23113">
    <property type="entry name" value="GUANINE NUCLEOTIDE EXCHANGE FACTOR"/>
    <property type="match status" value="1"/>
</dbReference>
<feature type="domain" description="N-terminal Ras-GEF" evidence="4">
    <location>
        <begin position="218"/>
        <end position="343"/>
    </location>
</feature>
<proteinExistence type="predicted"/>
<evidence type="ECO:0000313" key="5">
    <source>
        <dbReference type="EMBL" id="KAJ3436717.1"/>
    </source>
</evidence>
<dbReference type="InterPro" id="IPR008937">
    <property type="entry name" value="Ras-like_GEF"/>
</dbReference>
<dbReference type="SUPFAM" id="SSF48366">
    <property type="entry name" value="Ras GEF"/>
    <property type="match status" value="1"/>
</dbReference>
<keyword evidence="1 2" id="KW-0344">Guanine-nucleotide releasing factor</keyword>
<dbReference type="PROSITE" id="PS50896">
    <property type="entry name" value="LISH"/>
    <property type="match status" value="1"/>
</dbReference>
<evidence type="ECO:0000259" key="3">
    <source>
        <dbReference type="PROSITE" id="PS50009"/>
    </source>
</evidence>
<dbReference type="InterPro" id="IPR001895">
    <property type="entry name" value="RASGEF_cat_dom"/>
</dbReference>
<dbReference type="PROSITE" id="PS00720">
    <property type="entry name" value="RASGEF"/>
    <property type="match status" value="1"/>
</dbReference>
<dbReference type="AlphaFoldDB" id="A0AAV7Z7H1"/>
<dbReference type="PANTHER" id="PTHR23113:SF366">
    <property type="entry name" value="RAS GUANINE NUCLEOTIDE EXCHANGE FACTOR R"/>
    <property type="match status" value="1"/>
</dbReference>
<reference evidence="5" key="1">
    <citation type="submission" date="2022-08" db="EMBL/GenBank/DDBJ databases">
        <title>Novel sulphate-reducing endosymbionts in the free-living metamonad Anaeramoeba.</title>
        <authorList>
            <person name="Jerlstrom-Hultqvist J."/>
            <person name="Cepicka I."/>
            <person name="Gallot-Lavallee L."/>
            <person name="Salas-Leiva D."/>
            <person name="Curtis B.A."/>
            <person name="Zahonova K."/>
            <person name="Pipaliya S."/>
            <person name="Dacks J."/>
            <person name="Roger A.J."/>
        </authorList>
    </citation>
    <scope>NUCLEOTIDE SEQUENCE</scope>
    <source>
        <strain evidence="5">Busselton2</strain>
    </source>
</reference>
<dbReference type="GO" id="GO:0007265">
    <property type="term" value="P:Ras protein signal transduction"/>
    <property type="evidence" value="ECO:0007669"/>
    <property type="project" value="TreeGrafter"/>
</dbReference>
<dbReference type="PROSITE" id="PS50009">
    <property type="entry name" value="RASGEF_CAT"/>
    <property type="match status" value="1"/>
</dbReference>
<dbReference type="CDD" id="cd00155">
    <property type="entry name" value="RasGEF"/>
    <property type="match status" value="1"/>
</dbReference>
<dbReference type="InterPro" id="IPR019804">
    <property type="entry name" value="Ras_G-nucl-exch_fac_CS"/>
</dbReference>
<accession>A0AAV7Z7H1</accession>
<dbReference type="InterPro" id="IPR006594">
    <property type="entry name" value="LisH"/>
</dbReference>
<dbReference type="Gene3D" id="1.10.840.10">
    <property type="entry name" value="Ras guanine-nucleotide exchange factors catalytic domain"/>
    <property type="match status" value="1"/>
</dbReference>
<evidence type="ECO:0000256" key="1">
    <source>
        <dbReference type="ARBA" id="ARBA00022658"/>
    </source>
</evidence>
<dbReference type="EMBL" id="JANTQA010000036">
    <property type="protein sequence ID" value="KAJ3436717.1"/>
    <property type="molecule type" value="Genomic_DNA"/>
</dbReference>
<dbReference type="InterPro" id="IPR023578">
    <property type="entry name" value="Ras_GEF_dom_sf"/>
</dbReference>
<organism evidence="5 6">
    <name type="scientific">Anaeramoeba flamelloides</name>
    <dbReference type="NCBI Taxonomy" id="1746091"/>
    <lineage>
        <taxon>Eukaryota</taxon>
        <taxon>Metamonada</taxon>
        <taxon>Anaeramoebidae</taxon>
        <taxon>Anaeramoeba</taxon>
    </lineage>
</organism>
<dbReference type="InterPro" id="IPR000651">
    <property type="entry name" value="Ras-like_Gua-exchang_fac_N"/>
</dbReference>
<dbReference type="PROSITE" id="PS50212">
    <property type="entry name" value="RASGEF_NTER"/>
    <property type="match status" value="1"/>
</dbReference>
<name>A0AAV7Z7H1_9EUKA</name>